<dbReference type="AlphaFoldDB" id="G5LIP8"/>
<keyword evidence="1" id="KW-0812">Transmembrane</keyword>
<gene>
    <name evidence="2" type="ORF">LTSEALA_0121</name>
</gene>
<dbReference type="Proteomes" id="UP000004642">
    <property type="component" value="Unassembled WGS sequence"/>
</dbReference>
<evidence type="ECO:0000256" key="1">
    <source>
        <dbReference type="SAM" id="Phobius"/>
    </source>
</evidence>
<accession>G5LIP8</accession>
<keyword evidence="1" id="KW-1133">Transmembrane helix</keyword>
<dbReference type="EMBL" id="AFCJ01000054">
    <property type="protein sequence ID" value="EHC46493.1"/>
    <property type="molecule type" value="Genomic_DNA"/>
</dbReference>
<feature type="transmembrane region" description="Helical" evidence="1">
    <location>
        <begin position="23"/>
        <end position="39"/>
    </location>
</feature>
<comment type="caution">
    <text evidence="2">The sequence shown here is derived from an EMBL/GenBank/DDBJ whole genome shotgun (WGS) entry which is preliminary data.</text>
</comment>
<name>G5LIP8_SALET</name>
<evidence type="ECO:0000313" key="2">
    <source>
        <dbReference type="EMBL" id="EHC46493.1"/>
    </source>
</evidence>
<organism evidence="2 3">
    <name type="scientific">Salmonella enterica subsp. enterica serovar Alachua str. R6-377</name>
    <dbReference type="NCBI Taxonomy" id="913241"/>
    <lineage>
        <taxon>Bacteria</taxon>
        <taxon>Pseudomonadati</taxon>
        <taxon>Pseudomonadota</taxon>
        <taxon>Gammaproteobacteria</taxon>
        <taxon>Enterobacterales</taxon>
        <taxon>Enterobacteriaceae</taxon>
        <taxon>Salmonella</taxon>
    </lineage>
</organism>
<keyword evidence="1" id="KW-0472">Membrane</keyword>
<protein>
    <submittedName>
        <fullName evidence="2">Uncharacterized protein</fullName>
    </submittedName>
</protein>
<proteinExistence type="predicted"/>
<evidence type="ECO:0000313" key="3">
    <source>
        <dbReference type="Proteomes" id="UP000004642"/>
    </source>
</evidence>
<sequence length="40" mass="4404">MKWLISCLETCSAASVLNEATVASNAAAIMRFFMVLFLLH</sequence>
<reference evidence="2 3" key="1">
    <citation type="journal article" date="2011" name="BMC Genomics">
        <title>Genome sequencing reveals diversification of virulence factor content and possible host adaptation in distinct subpopulations of Salmonella enterica.</title>
        <authorList>
            <person name="den Bakker H.C."/>
            <person name="Moreno Switt A.I."/>
            <person name="Govoni G."/>
            <person name="Cummings C.A."/>
            <person name="Ranieri M.L."/>
            <person name="Degoricija L."/>
            <person name="Hoelzer K."/>
            <person name="Rodriguez-Rivera L.D."/>
            <person name="Brown S."/>
            <person name="Bolchacova E."/>
            <person name="Furtado M.R."/>
            <person name="Wiedmann M."/>
        </authorList>
    </citation>
    <scope>NUCLEOTIDE SEQUENCE [LARGE SCALE GENOMIC DNA]</scope>
    <source>
        <strain evidence="2 3">R6-377</strain>
    </source>
</reference>